<dbReference type="Pfam" id="PF03496">
    <property type="entry name" value="ADPrib_exo_Tox"/>
    <property type="match status" value="1"/>
</dbReference>
<dbReference type="InterPro" id="IPR003540">
    <property type="entry name" value="ADP-ribosyltransferase"/>
</dbReference>
<keyword evidence="3" id="KW-1185">Reference proteome</keyword>
<dbReference type="GO" id="GO:0005576">
    <property type="term" value="C:extracellular region"/>
    <property type="evidence" value="ECO:0007669"/>
    <property type="project" value="InterPro"/>
</dbReference>
<dbReference type="AlphaFoldDB" id="A0A6I3LHR0"/>
<accession>A0A6I3LHR0</accession>
<dbReference type="PROSITE" id="PS51996">
    <property type="entry name" value="TR_MART"/>
    <property type="match status" value="1"/>
</dbReference>
<dbReference type="EMBL" id="WMJX01000044">
    <property type="protein sequence ID" value="MTG99109.1"/>
    <property type="molecule type" value="Genomic_DNA"/>
</dbReference>
<proteinExistence type="predicted"/>
<gene>
    <name evidence="2" type="ORF">GJV76_13365</name>
</gene>
<evidence type="ECO:0000313" key="2">
    <source>
        <dbReference type="EMBL" id="MTG99109.1"/>
    </source>
</evidence>
<evidence type="ECO:0000313" key="3">
    <source>
        <dbReference type="Proteomes" id="UP000438760"/>
    </source>
</evidence>
<dbReference type="RefSeq" id="WP_155093112.1">
    <property type="nucleotide sequence ID" value="NZ_WMJX01000044.1"/>
</dbReference>
<evidence type="ECO:0000259" key="1">
    <source>
        <dbReference type="Pfam" id="PF03496"/>
    </source>
</evidence>
<dbReference type="OrthoDB" id="1428424at2"/>
<feature type="domain" description="ADP ribosyltransferase" evidence="1">
    <location>
        <begin position="78"/>
        <end position="218"/>
    </location>
</feature>
<reference evidence="2 3" key="1">
    <citation type="submission" date="2019-11" db="EMBL/GenBank/DDBJ databases">
        <title>Genome of Strain BIT-d1.</title>
        <authorList>
            <person name="Yang Y."/>
        </authorList>
    </citation>
    <scope>NUCLEOTIDE SEQUENCE [LARGE SCALE GENOMIC DNA]</scope>
    <source>
        <strain evidence="2 3">BIT-d1</strain>
    </source>
</reference>
<protein>
    <recommendedName>
        <fullName evidence="1">ADP ribosyltransferase domain-containing protein</fullName>
    </recommendedName>
</protein>
<dbReference type="SUPFAM" id="SSF56399">
    <property type="entry name" value="ADP-ribosylation"/>
    <property type="match status" value="1"/>
</dbReference>
<dbReference type="Gene3D" id="3.90.176.10">
    <property type="entry name" value="Toxin ADP-ribosyltransferase, Chain A, domain 1"/>
    <property type="match status" value="1"/>
</dbReference>
<sequence>MLKKLFTLFEQEEEKRYQEDLKSPEMIFTARKRANIYKKSYDSFLKVFDKYTYKQTAETGENLDAITDYNIPLELAAIIYMYTAYSHFDETNYQLRILDTIRIHKDIKEYSNLLNKALNYLPHYKNQTVYRDIDNSNEEIIKYYKQYIGEVITEKSFLSTHIESSRWSDENTGVHFIIKTANETNARDLRKLSFNSEEQEVLIKSRTKFRVISVDDQKNIVNMEELEKNNEVGDGIINDVSFNNQPLKILFVLRETYEDGENEEDKGGWHIKEVINDWIEDKTHRIPTYENITKTISFITENTDTKDLLNNIAIINIKKIPGSKKSNGRVLAKHFKVNKERLDQEIETINPDIIIFGGTAHHFEKYWNRYRKAFKREKGECNYIIKNINGKEIICPIVLHPSAPSYKKCIAEIKKLLLRKGVI</sequence>
<comment type="caution">
    <text evidence="2">The sequence shown here is derived from an EMBL/GenBank/DDBJ whole genome shotgun (WGS) entry which is preliminary data.</text>
</comment>
<dbReference type="Proteomes" id="UP000438760">
    <property type="component" value="Unassembled WGS sequence"/>
</dbReference>
<organism evidence="2 3">
    <name type="scientific">Myroides albus</name>
    <dbReference type="NCBI Taxonomy" id="2562892"/>
    <lineage>
        <taxon>Bacteria</taxon>
        <taxon>Pseudomonadati</taxon>
        <taxon>Bacteroidota</taxon>
        <taxon>Flavobacteriia</taxon>
        <taxon>Flavobacteriales</taxon>
        <taxon>Flavobacteriaceae</taxon>
        <taxon>Myroides</taxon>
    </lineage>
</organism>
<name>A0A6I3LHR0_9FLAO</name>